<dbReference type="PANTHER" id="PTHR30024:SF43">
    <property type="entry name" value="BLL4572 PROTEIN"/>
    <property type="match status" value="1"/>
</dbReference>
<comment type="similarity">
    <text evidence="6">Belongs to the CmpA/NrtA family.</text>
</comment>
<dbReference type="Proteomes" id="UP001595455">
    <property type="component" value="Unassembled WGS sequence"/>
</dbReference>
<evidence type="ECO:0000313" key="8">
    <source>
        <dbReference type="EMBL" id="RFC82550.1"/>
    </source>
</evidence>
<name>A0A371YM84_9GAMM</name>
<evidence type="ECO:0000256" key="1">
    <source>
        <dbReference type="ARBA" id="ARBA00004308"/>
    </source>
</evidence>
<dbReference type="OrthoDB" id="9789215at2"/>
<dbReference type="PANTHER" id="PTHR30024">
    <property type="entry name" value="ALIPHATIC SULFONATES-BINDING PROTEIN-RELATED"/>
    <property type="match status" value="1"/>
</dbReference>
<dbReference type="AlphaFoldDB" id="A0A371YM84"/>
<keyword evidence="10" id="KW-1185">Reference proteome</keyword>
<protein>
    <submittedName>
        <fullName evidence="8">ABC transporter substrate-binding protein</fullName>
    </submittedName>
</protein>
<organism evidence="8 9">
    <name type="scientific">Acinetobacter sichuanensis</name>
    <dbReference type="NCBI Taxonomy" id="2136183"/>
    <lineage>
        <taxon>Bacteria</taxon>
        <taxon>Pseudomonadati</taxon>
        <taxon>Pseudomonadota</taxon>
        <taxon>Gammaproteobacteria</taxon>
        <taxon>Moraxellales</taxon>
        <taxon>Moraxellaceae</taxon>
        <taxon>Acinetobacter</taxon>
    </lineage>
</organism>
<evidence type="ECO:0000313" key="9">
    <source>
        <dbReference type="Proteomes" id="UP000240957"/>
    </source>
</evidence>
<dbReference type="EMBL" id="JBHRSF010000021">
    <property type="protein sequence ID" value="MFC2995342.1"/>
    <property type="molecule type" value="Genomic_DNA"/>
</dbReference>
<evidence type="ECO:0000256" key="2">
    <source>
        <dbReference type="ARBA" id="ARBA00022448"/>
    </source>
</evidence>
<dbReference type="InterPro" id="IPR006311">
    <property type="entry name" value="TAT_signal"/>
</dbReference>
<evidence type="ECO:0000313" key="10">
    <source>
        <dbReference type="Proteomes" id="UP001595455"/>
    </source>
</evidence>
<dbReference type="RefSeq" id="WP_107009307.1">
    <property type="nucleotide sequence ID" value="NZ_JBHRSF010000021.1"/>
</dbReference>
<dbReference type="EMBL" id="PYIX02000031">
    <property type="protein sequence ID" value="RFC82550.1"/>
    <property type="molecule type" value="Genomic_DNA"/>
</dbReference>
<proteinExistence type="inferred from homology"/>
<keyword evidence="5" id="KW-0472">Membrane</keyword>
<reference evidence="7" key="1">
    <citation type="journal article" date="2014" name="Int. J. Syst. Evol. Microbiol.">
        <title>Complete genome of a new Firmicutes species belonging to the dominant human colonic microbiota ('Ruminococcus bicirculans') reveals two chromosomes and a selective capacity to utilize plant glucans.</title>
        <authorList>
            <consortium name="NISC Comparative Sequencing Program"/>
            <person name="Wegmann U."/>
            <person name="Louis P."/>
            <person name="Goesmann A."/>
            <person name="Henrissat B."/>
            <person name="Duncan S.H."/>
            <person name="Flint H.J."/>
        </authorList>
    </citation>
    <scope>NUCLEOTIDE SEQUENCE</scope>
    <source>
        <strain evidence="7">KCTC 62575</strain>
    </source>
</reference>
<keyword evidence="3" id="KW-1003">Cell membrane</keyword>
<evidence type="ECO:0000256" key="5">
    <source>
        <dbReference type="ARBA" id="ARBA00023136"/>
    </source>
</evidence>
<dbReference type="InterPro" id="IPR044527">
    <property type="entry name" value="NrtA/CpmA_ABC-bd_dom"/>
</dbReference>
<gene>
    <name evidence="7" type="ORF">ACFODO_08690</name>
    <name evidence="8" type="ORF">C9E89_015835</name>
</gene>
<dbReference type="Proteomes" id="UP000240957">
    <property type="component" value="Unassembled WGS sequence"/>
</dbReference>
<comment type="subcellular location">
    <subcellularLocation>
        <location evidence="1">Endomembrane system</location>
    </subcellularLocation>
</comment>
<dbReference type="PROSITE" id="PS51318">
    <property type="entry name" value="TAT"/>
    <property type="match status" value="1"/>
</dbReference>
<keyword evidence="2" id="KW-0813">Transport</keyword>
<dbReference type="Pfam" id="PF13379">
    <property type="entry name" value="NMT1_2"/>
    <property type="match status" value="1"/>
</dbReference>
<dbReference type="CDD" id="cd13553">
    <property type="entry name" value="PBP2_NrtA_CpmA_like"/>
    <property type="match status" value="1"/>
</dbReference>
<evidence type="ECO:0000256" key="4">
    <source>
        <dbReference type="ARBA" id="ARBA00022519"/>
    </source>
</evidence>
<evidence type="ECO:0000256" key="6">
    <source>
        <dbReference type="ARBA" id="ARBA00024031"/>
    </source>
</evidence>
<reference evidence="7" key="4">
    <citation type="submission" date="2024-09" db="EMBL/GenBank/DDBJ databases">
        <authorList>
            <person name="Sun Q."/>
            <person name="Mori K."/>
        </authorList>
    </citation>
    <scope>NUCLEOTIDE SEQUENCE</scope>
    <source>
        <strain evidence="7">KCTC 62575</strain>
    </source>
</reference>
<evidence type="ECO:0000313" key="7">
    <source>
        <dbReference type="EMBL" id="MFC2995342.1"/>
    </source>
</evidence>
<accession>A0A371YM84</accession>
<comment type="caution">
    <text evidence="8">The sequence shown here is derived from an EMBL/GenBank/DDBJ whole genome shotgun (WGS) entry which is preliminary data.</text>
</comment>
<reference evidence="10" key="3">
    <citation type="journal article" date="2019" name="Int. J. Syst. Evol. Microbiol.">
        <title>The Global Catalogue of Microorganisms (GCM) 10K type strain sequencing project: providing services to taxonomists for standard genome sequencing and annotation.</title>
        <authorList>
            <consortium name="The Broad Institute Genomics Platform"/>
            <consortium name="The Broad Institute Genome Sequencing Center for Infectious Disease"/>
            <person name="Wu L."/>
            <person name="Ma J."/>
        </authorList>
    </citation>
    <scope>NUCLEOTIDE SEQUENCE [LARGE SCALE GENOMIC DNA]</scope>
    <source>
        <strain evidence="10">KCTC 62575</strain>
    </source>
</reference>
<sequence length="399" mass="45649">MCDDDFNSSRRDFLKLMGLFAGTLALPIQQSFAQKPQETMQNKTVRIGYIPITDATPLLVAYQKKLFEQQGLKVDPPILFRSWAQLIEAFLSGNVNVIHLLSPMAIWTRFSSRFPAKIVAWNHIGGSALTVSPKINQLKDLAGKKVAIPFWYSIHNVVLQEMLRAEGLKVVTKQTEKLAADEVGIIVLAPSDMPPALLSKQIAGYLVAEPFNAIAEHLKIGKILRFTGDIWDKHACCVVYMHEKDLKQYPEWTQKVVNSIVEAQHWCRNHRAETAQLISREHKPRLTPHIHAVIEKVINPKPEQALVYQRSGAIKHVKWKEQRIDFQPYPFESYMIELIKRMRNTQVEGNTLFLKQLNPTLAARDIVDDRFVKKAILRLGGMKVFGLPEQFNRQEIFQL</sequence>
<reference evidence="8 9" key="2">
    <citation type="submission" date="2018-08" db="EMBL/GenBank/DDBJ databases">
        <title>The draft genome of Acinetobacter sichuanensis strain WCHAc060041.</title>
        <authorList>
            <person name="Qin J."/>
            <person name="Feng Y."/>
            <person name="Zong Z."/>
        </authorList>
    </citation>
    <scope>NUCLEOTIDE SEQUENCE [LARGE SCALE GENOMIC DNA]</scope>
    <source>
        <strain evidence="8 9">WCHAc060041</strain>
    </source>
</reference>
<dbReference type="SUPFAM" id="SSF53850">
    <property type="entry name" value="Periplasmic binding protein-like II"/>
    <property type="match status" value="1"/>
</dbReference>
<dbReference type="GO" id="GO:0012505">
    <property type="term" value="C:endomembrane system"/>
    <property type="evidence" value="ECO:0007669"/>
    <property type="project" value="UniProtKB-SubCell"/>
</dbReference>
<keyword evidence="4" id="KW-0997">Cell inner membrane</keyword>
<evidence type="ECO:0000256" key="3">
    <source>
        <dbReference type="ARBA" id="ARBA00022475"/>
    </source>
</evidence>
<dbReference type="Gene3D" id="3.40.190.10">
    <property type="entry name" value="Periplasmic binding protein-like II"/>
    <property type="match status" value="3"/>
</dbReference>